<reference evidence="2 3" key="1">
    <citation type="submission" date="2019-03" db="EMBL/GenBank/DDBJ databases">
        <title>Genomic Encyclopedia of Type Strains, Phase IV (KMG-IV): sequencing the most valuable type-strain genomes for metagenomic binning, comparative biology and taxonomic classification.</title>
        <authorList>
            <person name="Goeker M."/>
        </authorList>
    </citation>
    <scope>NUCLEOTIDE SEQUENCE [LARGE SCALE GENOMIC DNA]</scope>
    <source>
        <strain evidence="2 3">DSM 203</strain>
    </source>
</reference>
<comment type="caution">
    <text evidence="2">The sequence shown here is derived from an EMBL/GenBank/DDBJ whole genome shotgun (WGS) entry which is preliminary data.</text>
</comment>
<feature type="domain" description="Acyl-protein synthetase LuxE" evidence="1">
    <location>
        <begin position="10"/>
        <end position="368"/>
    </location>
</feature>
<dbReference type="Pfam" id="PF04443">
    <property type="entry name" value="LuxE"/>
    <property type="match status" value="1"/>
</dbReference>
<dbReference type="PANTHER" id="PTHR36932:SF1">
    <property type="entry name" value="CAPSULAR POLYSACCHARIDE BIOSYNTHESIS PROTEIN"/>
    <property type="match status" value="1"/>
</dbReference>
<dbReference type="GO" id="GO:0008218">
    <property type="term" value="P:bioluminescence"/>
    <property type="evidence" value="ECO:0007669"/>
    <property type="project" value="InterPro"/>
</dbReference>
<dbReference type="GO" id="GO:0047474">
    <property type="term" value="F:long-chain fatty acid--protein ligase activity"/>
    <property type="evidence" value="ECO:0007669"/>
    <property type="project" value="InterPro"/>
</dbReference>
<dbReference type="RefSeq" id="WP_132228814.1">
    <property type="nucleotide sequence ID" value="NZ_NRRH01000003.1"/>
</dbReference>
<dbReference type="AlphaFoldDB" id="A0A4R4AIB6"/>
<evidence type="ECO:0000313" key="3">
    <source>
        <dbReference type="Proteomes" id="UP000295247"/>
    </source>
</evidence>
<dbReference type="Proteomes" id="UP000295247">
    <property type="component" value="Unassembled WGS sequence"/>
</dbReference>
<sequence length="372" mass="40110">MSAIASLDALFELDAFAAGAEADRRFLAAVREVCAHHIAHCPTYRRLCEQEGFAPERLTRIDDLVELPWIMVNVFKRHRLLSVPERELVATFTSSGTSGQQSQIAWDQGSMARQDAMRAAIVRGLGLESSEPANYLVFAYAPEVAGGKGAAHAHSRYTAFAPAAERFFAIHADAEGAAVFRVEECLEQLARFAASGLALRVIGFPAFAWRMLREMAARELRIAFPPGSLMILAGGWKAAQDEAVPRARFAAVAAEHLGIPPEAQHDVYGFVEHGVPYMTCEAGRFHVPVYARALTRRPGGLEPLGRGEPGLLQVISPYNLAQPALSVLATDYAIVDQGCPCGRGGHTLDIIGRAGVAKHQGCAITAAELLKS</sequence>
<accession>A0A4R4AIB6</accession>
<dbReference type="InterPro" id="IPR053158">
    <property type="entry name" value="CapK_Type1_Caps_Biosynth"/>
</dbReference>
<evidence type="ECO:0000313" key="2">
    <source>
        <dbReference type="EMBL" id="TCW38466.1"/>
    </source>
</evidence>
<proteinExistence type="predicted"/>
<dbReference type="Gene3D" id="3.40.50.12780">
    <property type="entry name" value="N-terminal domain of ligase-like"/>
    <property type="match status" value="1"/>
</dbReference>
<name>A0A4R4AIB6_MARGR</name>
<dbReference type="EMBL" id="SMDC01000002">
    <property type="protein sequence ID" value="TCW38466.1"/>
    <property type="molecule type" value="Genomic_DNA"/>
</dbReference>
<dbReference type="PANTHER" id="PTHR36932">
    <property type="entry name" value="CAPSULAR POLYSACCHARIDE BIOSYNTHESIS PROTEIN"/>
    <property type="match status" value="1"/>
</dbReference>
<protein>
    <submittedName>
        <fullName evidence="2">Phenylacetate-coenzyme A ligase PaaK-like adenylate-forming protein</fullName>
    </submittedName>
</protein>
<dbReference type="InterPro" id="IPR007534">
    <property type="entry name" value="LuxE"/>
</dbReference>
<dbReference type="SUPFAM" id="SSF56801">
    <property type="entry name" value="Acetyl-CoA synthetase-like"/>
    <property type="match status" value="1"/>
</dbReference>
<organism evidence="2 3">
    <name type="scientific">Marichromatium gracile</name>
    <name type="common">Chromatium gracile</name>
    <dbReference type="NCBI Taxonomy" id="1048"/>
    <lineage>
        <taxon>Bacteria</taxon>
        <taxon>Pseudomonadati</taxon>
        <taxon>Pseudomonadota</taxon>
        <taxon>Gammaproteobacteria</taxon>
        <taxon>Chromatiales</taxon>
        <taxon>Chromatiaceae</taxon>
        <taxon>Marichromatium</taxon>
    </lineage>
</organism>
<keyword evidence="2" id="KW-0436">Ligase</keyword>
<gene>
    <name evidence="2" type="ORF">EDC29_102361</name>
</gene>
<dbReference type="InterPro" id="IPR042099">
    <property type="entry name" value="ANL_N_sf"/>
</dbReference>
<evidence type="ECO:0000259" key="1">
    <source>
        <dbReference type="Pfam" id="PF04443"/>
    </source>
</evidence>